<evidence type="ECO:0000313" key="1">
    <source>
        <dbReference type="EMBL" id="PSL33747.1"/>
    </source>
</evidence>
<dbReference type="AlphaFoldDB" id="A0A2P8GIH8"/>
<organism evidence="1 2">
    <name type="scientific">Dyadobacter jiangsuensis</name>
    <dbReference type="NCBI Taxonomy" id="1591085"/>
    <lineage>
        <taxon>Bacteria</taxon>
        <taxon>Pseudomonadati</taxon>
        <taxon>Bacteroidota</taxon>
        <taxon>Cytophagia</taxon>
        <taxon>Cytophagales</taxon>
        <taxon>Spirosomataceae</taxon>
        <taxon>Dyadobacter</taxon>
    </lineage>
</organism>
<reference evidence="1 2" key="1">
    <citation type="submission" date="2018-03" db="EMBL/GenBank/DDBJ databases">
        <title>Genomic Encyclopedia of Archaeal and Bacterial Type Strains, Phase II (KMG-II): from individual species to whole genera.</title>
        <authorList>
            <person name="Goeker M."/>
        </authorList>
    </citation>
    <scope>NUCLEOTIDE SEQUENCE [LARGE SCALE GENOMIC DNA]</scope>
    <source>
        <strain evidence="1 2">DSM 29057</strain>
    </source>
</reference>
<comment type="caution">
    <text evidence="1">The sequence shown here is derived from an EMBL/GenBank/DDBJ whole genome shotgun (WGS) entry which is preliminary data.</text>
</comment>
<keyword evidence="2" id="KW-1185">Reference proteome</keyword>
<dbReference type="OrthoDB" id="1210671at2"/>
<dbReference type="Proteomes" id="UP000241964">
    <property type="component" value="Unassembled WGS sequence"/>
</dbReference>
<accession>A0A2P8GIH8</accession>
<sequence length="135" mass="15171">MKALKLLILTWVLLSCKKDAGIMPAELAGRWRMISRQVSENGIVQWKQIPESDTLYVFFSEHGEYVNSQGLLLPCGPTALKVNGEVREIDFHSAPLITPYLGLCADCPTWDLELQSTQLIIQKCSPDAKVKLIRE</sequence>
<dbReference type="PROSITE" id="PS51257">
    <property type="entry name" value="PROKAR_LIPOPROTEIN"/>
    <property type="match status" value="1"/>
</dbReference>
<name>A0A2P8GIH8_9BACT</name>
<evidence type="ECO:0008006" key="3">
    <source>
        <dbReference type="Google" id="ProtNLM"/>
    </source>
</evidence>
<evidence type="ECO:0000313" key="2">
    <source>
        <dbReference type="Proteomes" id="UP000241964"/>
    </source>
</evidence>
<gene>
    <name evidence="1" type="ORF">CLV60_101116</name>
</gene>
<dbReference type="EMBL" id="PYAS01000001">
    <property type="protein sequence ID" value="PSL33747.1"/>
    <property type="molecule type" value="Genomic_DNA"/>
</dbReference>
<protein>
    <recommendedName>
        <fullName evidence="3">Lipocalin-like protein</fullName>
    </recommendedName>
</protein>
<dbReference type="RefSeq" id="WP_106593444.1">
    <property type="nucleotide sequence ID" value="NZ_PYAS01000001.1"/>
</dbReference>
<proteinExistence type="predicted"/>